<reference evidence="2" key="2">
    <citation type="submission" date="2020-11" db="EMBL/GenBank/DDBJ databases">
        <authorList>
            <person name="McCartney M.A."/>
            <person name="Auch B."/>
            <person name="Kono T."/>
            <person name="Mallez S."/>
            <person name="Becker A."/>
            <person name="Gohl D.M."/>
            <person name="Silverstein K.A.T."/>
            <person name="Koren S."/>
            <person name="Bechman K.B."/>
            <person name="Herman A."/>
            <person name="Abrahante J.E."/>
            <person name="Garbe J."/>
        </authorList>
    </citation>
    <scope>NUCLEOTIDE SEQUENCE</scope>
    <source>
        <strain evidence="2">Duluth1</strain>
        <tissue evidence="2">Whole animal</tissue>
    </source>
</reference>
<reference evidence="2" key="1">
    <citation type="journal article" date="2019" name="bioRxiv">
        <title>The Genome of the Zebra Mussel, Dreissena polymorpha: A Resource for Invasive Species Research.</title>
        <authorList>
            <person name="McCartney M.A."/>
            <person name="Auch B."/>
            <person name="Kono T."/>
            <person name="Mallez S."/>
            <person name="Zhang Y."/>
            <person name="Obille A."/>
            <person name="Becker A."/>
            <person name="Abrahante J.E."/>
            <person name="Garbe J."/>
            <person name="Badalamenti J.P."/>
            <person name="Herman A."/>
            <person name="Mangelson H."/>
            <person name="Liachko I."/>
            <person name="Sullivan S."/>
            <person name="Sone E.D."/>
            <person name="Koren S."/>
            <person name="Silverstein K.A.T."/>
            <person name="Beckman K.B."/>
            <person name="Gohl D.M."/>
        </authorList>
    </citation>
    <scope>NUCLEOTIDE SEQUENCE</scope>
    <source>
        <strain evidence="2">Duluth1</strain>
        <tissue evidence="2">Whole animal</tissue>
    </source>
</reference>
<organism evidence="2 3">
    <name type="scientific">Dreissena polymorpha</name>
    <name type="common">Zebra mussel</name>
    <name type="synonym">Mytilus polymorpha</name>
    <dbReference type="NCBI Taxonomy" id="45954"/>
    <lineage>
        <taxon>Eukaryota</taxon>
        <taxon>Metazoa</taxon>
        <taxon>Spiralia</taxon>
        <taxon>Lophotrochozoa</taxon>
        <taxon>Mollusca</taxon>
        <taxon>Bivalvia</taxon>
        <taxon>Autobranchia</taxon>
        <taxon>Heteroconchia</taxon>
        <taxon>Euheterodonta</taxon>
        <taxon>Imparidentia</taxon>
        <taxon>Neoheterodontei</taxon>
        <taxon>Myida</taxon>
        <taxon>Dreissenoidea</taxon>
        <taxon>Dreissenidae</taxon>
        <taxon>Dreissena</taxon>
    </lineage>
</organism>
<evidence type="ECO:0000256" key="1">
    <source>
        <dbReference type="SAM" id="MobiDB-lite"/>
    </source>
</evidence>
<proteinExistence type="predicted"/>
<gene>
    <name evidence="2" type="ORF">DPMN_143113</name>
</gene>
<evidence type="ECO:0000313" key="2">
    <source>
        <dbReference type="EMBL" id="KAH3814608.1"/>
    </source>
</evidence>
<evidence type="ECO:0000313" key="3">
    <source>
        <dbReference type="Proteomes" id="UP000828390"/>
    </source>
</evidence>
<dbReference type="Proteomes" id="UP000828390">
    <property type="component" value="Unassembled WGS sequence"/>
</dbReference>
<sequence>MPQRTRFTPARLTRSPTALEEEFSAPMPTMHPASNMHPLARIHRKENPRAWKDAVVDKANGL</sequence>
<dbReference type="AlphaFoldDB" id="A0A9D4JMV3"/>
<keyword evidence="3" id="KW-1185">Reference proteome</keyword>
<name>A0A9D4JMV3_DREPO</name>
<feature type="region of interest" description="Disordered" evidence="1">
    <location>
        <begin position="1"/>
        <end position="35"/>
    </location>
</feature>
<dbReference type="EMBL" id="JAIWYP010000006">
    <property type="protein sequence ID" value="KAH3814608.1"/>
    <property type="molecule type" value="Genomic_DNA"/>
</dbReference>
<accession>A0A9D4JMV3</accession>
<comment type="caution">
    <text evidence="2">The sequence shown here is derived from an EMBL/GenBank/DDBJ whole genome shotgun (WGS) entry which is preliminary data.</text>
</comment>
<protein>
    <submittedName>
        <fullName evidence="2">Uncharacterized protein</fullName>
    </submittedName>
</protein>